<keyword evidence="3" id="KW-1185">Reference proteome</keyword>
<name>A0A9K3M3S2_9STRA</name>
<reference evidence="2" key="1">
    <citation type="journal article" date="2021" name="Sci. Rep.">
        <title>Diploid genomic architecture of Nitzschia inconspicua, an elite biomass production diatom.</title>
        <authorList>
            <person name="Oliver A."/>
            <person name="Podell S."/>
            <person name="Pinowska A."/>
            <person name="Traller J.C."/>
            <person name="Smith S.R."/>
            <person name="McClure R."/>
            <person name="Beliaev A."/>
            <person name="Bohutskyi P."/>
            <person name="Hill E.A."/>
            <person name="Rabines A."/>
            <person name="Zheng H."/>
            <person name="Allen L.Z."/>
            <person name="Kuo A."/>
            <person name="Grigoriev I.V."/>
            <person name="Allen A.E."/>
            <person name="Hazlebeck D."/>
            <person name="Allen E.E."/>
        </authorList>
    </citation>
    <scope>NUCLEOTIDE SEQUENCE</scope>
    <source>
        <strain evidence="2">Hildebrandi</strain>
    </source>
</reference>
<dbReference type="AlphaFoldDB" id="A0A9K3M3S2"/>
<feature type="compositionally biased region" description="Acidic residues" evidence="1">
    <location>
        <begin position="435"/>
        <end position="460"/>
    </location>
</feature>
<accession>A0A9K3M3S2</accession>
<gene>
    <name evidence="2" type="ORF">IV203_033978</name>
</gene>
<feature type="compositionally biased region" description="Low complexity" evidence="1">
    <location>
        <begin position="462"/>
        <end position="473"/>
    </location>
</feature>
<sequence>MTTSQSYDCCSSDGVSFDNSPETFYVFIVGNCEEYPENRREQGDLGLYHEYLDAGVPGDQVCYVKDDDCTVTNCQVQLEAFLQRIPTKKSSSTTTTTTTTFLFYYGGHGIAKGFRTIGGTWLYEQMCRTVHQLFHGDRVLFLIDCCDSGNVSEHFPSAVADSGPEFHQCWVLFANAPPFIMASDEGEEWVVTNSWIRAMRCATLPTLTTMMEFLADRLAVVLGDQGFGYIQAYGSYSAAWDPSTDRTWMPRRTDLLRHKEEILSWPKLQHKIPKEAQAIRQGGCNVGDSVVYKHGGGLIQYSSLQHTPPMWVFGKVIAEVDPERVQVQVHHPSKPLEKWTVTTKKTELISGLWMGQQWSLTKSFYKAQVQLAKDWKYLHFSALSVDTQVTVQQPSNDEKTREAVVVDWRKFNWLPYSHGTSQHLQQQQVADCIETEQDDVEDEDSTDDGSCTEDEEEEETSTGKPSSPSPKSSHYFGPHIPVRWCDTNKCELIPLAHVKSPTIRKEAFQDDEGWDLSSLLKRSERLGPEQCKLEIEFWQHQALLQSIKTAGKTVINARQTFGRNVKAYWPNEDKWYKAKTIDQEPTSLSLDMLASHARFPLEGDFTALFYDDDEQVLSPTYYIDKRRRLGLCC</sequence>
<dbReference type="EMBL" id="JAGRRH010000002">
    <property type="protein sequence ID" value="KAG7373254.1"/>
    <property type="molecule type" value="Genomic_DNA"/>
</dbReference>
<feature type="region of interest" description="Disordered" evidence="1">
    <location>
        <begin position="435"/>
        <end position="475"/>
    </location>
</feature>
<evidence type="ECO:0000313" key="3">
    <source>
        <dbReference type="Proteomes" id="UP000693970"/>
    </source>
</evidence>
<proteinExistence type="predicted"/>
<evidence type="ECO:0000313" key="2">
    <source>
        <dbReference type="EMBL" id="KAG7373254.1"/>
    </source>
</evidence>
<comment type="caution">
    <text evidence="2">The sequence shown here is derived from an EMBL/GenBank/DDBJ whole genome shotgun (WGS) entry which is preliminary data.</text>
</comment>
<protein>
    <submittedName>
        <fullName evidence="2">Uncharacterized protein</fullName>
    </submittedName>
</protein>
<dbReference type="Proteomes" id="UP000693970">
    <property type="component" value="Unassembled WGS sequence"/>
</dbReference>
<dbReference type="OrthoDB" id="56009at2759"/>
<reference evidence="2" key="2">
    <citation type="submission" date="2021-04" db="EMBL/GenBank/DDBJ databases">
        <authorList>
            <person name="Podell S."/>
        </authorList>
    </citation>
    <scope>NUCLEOTIDE SEQUENCE</scope>
    <source>
        <strain evidence="2">Hildebrandi</strain>
    </source>
</reference>
<evidence type="ECO:0000256" key="1">
    <source>
        <dbReference type="SAM" id="MobiDB-lite"/>
    </source>
</evidence>
<organism evidence="2 3">
    <name type="scientific">Nitzschia inconspicua</name>
    <dbReference type="NCBI Taxonomy" id="303405"/>
    <lineage>
        <taxon>Eukaryota</taxon>
        <taxon>Sar</taxon>
        <taxon>Stramenopiles</taxon>
        <taxon>Ochrophyta</taxon>
        <taxon>Bacillariophyta</taxon>
        <taxon>Bacillariophyceae</taxon>
        <taxon>Bacillariophycidae</taxon>
        <taxon>Bacillariales</taxon>
        <taxon>Bacillariaceae</taxon>
        <taxon>Nitzschia</taxon>
    </lineage>
</organism>